<dbReference type="GO" id="GO:0000160">
    <property type="term" value="P:phosphorelay signal transduction system"/>
    <property type="evidence" value="ECO:0007669"/>
    <property type="project" value="UniProtKB-KW"/>
</dbReference>
<dbReference type="PRINTS" id="PR00032">
    <property type="entry name" value="HTHARAC"/>
</dbReference>
<dbReference type="PROSITE" id="PS50110">
    <property type="entry name" value="RESPONSE_REGULATORY"/>
    <property type="match status" value="1"/>
</dbReference>
<keyword evidence="5" id="KW-0805">Transcription regulation</keyword>
<dbReference type="InterPro" id="IPR018062">
    <property type="entry name" value="HTH_AraC-typ_CS"/>
</dbReference>
<feature type="domain" description="Response regulatory" evidence="11">
    <location>
        <begin position="3"/>
        <end position="121"/>
    </location>
</feature>
<keyword evidence="9" id="KW-0175">Coiled coil</keyword>
<evidence type="ECO:0000256" key="3">
    <source>
        <dbReference type="ARBA" id="ARBA00022553"/>
    </source>
</evidence>
<dbReference type="InterPro" id="IPR020449">
    <property type="entry name" value="Tscrpt_reg_AraC-type_HTH"/>
</dbReference>
<dbReference type="CDD" id="cd17536">
    <property type="entry name" value="REC_YesN-like"/>
    <property type="match status" value="1"/>
</dbReference>
<dbReference type="InterPro" id="IPR041522">
    <property type="entry name" value="CdaR_GGDEF"/>
</dbReference>
<dbReference type="GO" id="GO:0043565">
    <property type="term" value="F:sequence-specific DNA binding"/>
    <property type="evidence" value="ECO:0007669"/>
    <property type="project" value="InterPro"/>
</dbReference>
<sequence length="522" mass="59597">MFRVLLVDDEAYFRQGLNELIGWEKCGFTVCGESDNGEDALEMIVQDPPDLVITDIRMPVMDGLALVQRAVQVHQLPTKFIIVSGYDEFKYAQQAVKYGVCDFILKPIDETVLEATLLELKEKLELEAAAANQQQHRLGSERIAALIKGECSVEEAEQWRASMELPKVGHLYYMFVEINDSDSALLNPGSSSVLDVRQLTLATLKEIAPSMPALHTYEHRGRLGVVVAEASLPEYWTIERLAKSLQSRLQSAAGGPVCVFVGHPVTHLSELKEAYISAREAMLYKYMDERRLVFLYEELRSKPLQYMIMDHTLFQGLKEGMEENNEAAIRQAVEDIFLQFRDRCYVPEAVRTSLHRFVSEALSTLESMEADVETMTYREPMISWYDRNVTAATLKSLIQSFVLECSQLAARQRKEMAGGGVQKIKGYIDANFATNINLKSIAAKYYMNPVYLGQLFKKTYGTYFNDYVLQLRVGEAKRLLRLTDLRVYEIAERVGFNNAEYFVSQFEKLERMTPTEYRNSLR</sequence>
<dbReference type="InterPro" id="IPR018060">
    <property type="entry name" value="HTH_AraC"/>
</dbReference>
<dbReference type="SMART" id="SM00342">
    <property type="entry name" value="HTH_ARAC"/>
    <property type="match status" value="1"/>
</dbReference>
<dbReference type="GO" id="GO:0005737">
    <property type="term" value="C:cytoplasm"/>
    <property type="evidence" value="ECO:0007669"/>
    <property type="project" value="UniProtKB-SubCell"/>
</dbReference>
<dbReference type="Proteomes" id="UP000245202">
    <property type="component" value="Unassembled WGS sequence"/>
</dbReference>
<dbReference type="InterPro" id="IPR051552">
    <property type="entry name" value="HptR"/>
</dbReference>
<evidence type="ECO:0000256" key="1">
    <source>
        <dbReference type="ARBA" id="ARBA00004496"/>
    </source>
</evidence>
<dbReference type="RefSeq" id="WP_108994351.1">
    <property type="nucleotide sequence ID" value="NZ_BDQX01000243.1"/>
</dbReference>
<dbReference type="PROSITE" id="PS00041">
    <property type="entry name" value="HTH_ARAC_FAMILY_1"/>
    <property type="match status" value="1"/>
</dbReference>
<dbReference type="PROSITE" id="PS01124">
    <property type="entry name" value="HTH_ARAC_FAMILY_2"/>
    <property type="match status" value="1"/>
</dbReference>
<reference evidence="12 13" key="1">
    <citation type="submission" date="2017-08" db="EMBL/GenBank/DDBJ databases">
        <title>Substantial Increase in Enzyme Production by Combined Drug-Resistance Mutations in Paenibacillus agaridevorans.</title>
        <authorList>
            <person name="Tanaka Y."/>
            <person name="Funane K."/>
            <person name="Hosaka T."/>
            <person name="Shiwa Y."/>
            <person name="Fujita N."/>
            <person name="Miyazaki T."/>
            <person name="Yoshikawa H."/>
            <person name="Murakami K."/>
            <person name="Kasahara K."/>
            <person name="Inaoka T."/>
            <person name="Hiraga Y."/>
            <person name="Ochi K."/>
        </authorList>
    </citation>
    <scope>NUCLEOTIDE SEQUENCE [LARGE SCALE GENOMIC DNA]</scope>
    <source>
        <strain evidence="12 13">T-3040</strain>
    </source>
</reference>
<evidence type="ECO:0000313" key="12">
    <source>
        <dbReference type="EMBL" id="GBG09685.1"/>
    </source>
</evidence>
<gene>
    <name evidence="12" type="ORF">PAT3040_04344</name>
</gene>
<dbReference type="Gene3D" id="1.10.10.60">
    <property type="entry name" value="Homeodomain-like"/>
    <property type="match status" value="2"/>
</dbReference>
<dbReference type="Pfam" id="PF00072">
    <property type="entry name" value="Response_reg"/>
    <property type="match status" value="1"/>
</dbReference>
<accession>A0A2R5EU62</accession>
<feature type="domain" description="HTH araC/xylS-type" evidence="10">
    <location>
        <begin position="422"/>
        <end position="520"/>
    </location>
</feature>
<dbReference type="AlphaFoldDB" id="A0A2R5EU62"/>
<keyword evidence="4" id="KW-0902">Two-component regulatory system</keyword>
<protein>
    <submittedName>
        <fullName evidence="12">DNA-binding response regulator</fullName>
    </submittedName>
</protein>
<evidence type="ECO:0000259" key="11">
    <source>
        <dbReference type="PROSITE" id="PS50110"/>
    </source>
</evidence>
<evidence type="ECO:0000256" key="2">
    <source>
        <dbReference type="ARBA" id="ARBA00022490"/>
    </source>
</evidence>
<dbReference type="InterPro" id="IPR009057">
    <property type="entry name" value="Homeodomain-like_sf"/>
</dbReference>
<dbReference type="Pfam" id="PF17853">
    <property type="entry name" value="GGDEF_2"/>
    <property type="match status" value="1"/>
</dbReference>
<evidence type="ECO:0000256" key="7">
    <source>
        <dbReference type="ARBA" id="ARBA00023163"/>
    </source>
</evidence>
<dbReference type="InterPro" id="IPR011006">
    <property type="entry name" value="CheY-like_superfamily"/>
</dbReference>
<dbReference type="Pfam" id="PF12833">
    <property type="entry name" value="HTH_18"/>
    <property type="match status" value="1"/>
</dbReference>
<name>A0A2R5EU62_9BACL</name>
<evidence type="ECO:0000256" key="8">
    <source>
        <dbReference type="PROSITE-ProRule" id="PRU00169"/>
    </source>
</evidence>
<keyword evidence="3 8" id="KW-0597">Phosphoprotein</keyword>
<comment type="caution">
    <text evidence="12">The sequence shown here is derived from an EMBL/GenBank/DDBJ whole genome shotgun (WGS) entry which is preliminary data.</text>
</comment>
<keyword evidence="6 12" id="KW-0238">DNA-binding</keyword>
<dbReference type="GO" id="GO:0003700">
    <property type="term" value="F:DNA-binding transcription factor activity"/>
    <property type="evidence" value="ECO:0007669"/>
    <property type="project" value="InterPro"/>
</dbReference>
<organism evidence="12 13">
    <name type="scientific">Paenibacillus agaridevorans</name>
    <dbReference type="NCBI Taxonomy" id="171404"/>
    <lineage>
        <taxon>Bacteria</taxon>
        <taxon>Bacillati</taxon>
        <taxon>Bacillota</taxon>
        <taxon>Bacilli</taxon>
        <taxon>Bacillales</taxon>
        <taxon>Paenibacillaceae</taxon>
        <taxon>Paenibacillus</taxon>
    </lineage>
</organism>
<dbReference type="Gene3D" id="3.40.50.2300">
    <property type="match status" value="1"/>
</dbReference>
<keyword evidence="2" id="KW-0963">Cytoplasm</keyword>
<feature type="coiled-coil region" evidence="9">
    <location>
        <begin position="114"/>
        <end position="141"/>
    </location>
</feature>
<dbReference type="PANTHER" id="PTHR42713">
    <property type="entry name" value="HISTIDINE KINASE-RELATED"/>
    <property type="match status" value="1"/>
</dbReference>
<dbReference type="SUPFAM" id="SSF52172">
    <property type="entry name" value="CheY-like"/>
    <property type="match status" value="1"/>
</dbReference>
<evidence type="ECO:0000256" key="9">
    <source>
        <dbReference type="SAM" id="Coils"/>
    </source>
</evidence>
<keyword evidence="7" id="KW-0804">Transcription</keyword>
<dbReference type="SMART" id="SM00448">
    <property type="entry name" value="REC"/>
    <property type="match status" value="1"/>
</dbReference>
<evidence type="ECO:0000256" key="6">
    <source>
        <dbReference type="ARBA" id="ARBA00023125"/>
    </source>
</evidence>
<dbReference type="PANTHER" id="PTHR42713:SF3">
    <property type="entry name" value="TRANSCRIPTIONAL REGULATORY PROTEIN HPTR"/>
    <property type="match status" value="1"/>
</dbReference>
<keyword evidence="13" id="KW-1185">Reference proteome</keyword>
<feature type="modified residue" description="4-aspartylphosphate" evidence="8">
    <location>
        <position position="55"/>
    </location>
</feature>
<evidence type="ECO:0000259" key="10">
    <source>
        <dbReference type="PROSITE" id="PS01124"/>
    </source>
</evidence>
<proteinExistence type="predicted"/>
<dbReference type="EMBL" id="BDQX01000243">
    <property type="protein sequence ID" value="GBG09685.1"/>
    <property type="molecule type" value="Genomic_DNA"/>
</dbReference>
<dbReference type="InterPro" id="IPR001789">
    <property type="entry name" value="Sig_transdc_resp-reg_receiver"/>
</dbReference>
<evidence type="ECO:0000256" key="5">
    <source>
        <dbReference type="ARBA" id="ARBA00023015"/>
    </source>
</evidence>
<dbReference type="SUPFAM" id="SSF46689">
    <property type="entry name" value="Homeodomain-like"/>
    <property type="match status" value="2"/>
</dbReference>
<evidence type="ECO:0000256" key="4">
    <source>
        <dbReference type="ARBA" id="ARBA00023012"/>
    </source>
</evidence>
<evidence type="ECO:0000313" key="13">
    <source>
        <dbReference type="Proteomes" id="UP000245202"/>
    </source>
</evidence>
<comment type="subcellular location">
    <subcellularLocation>
        <location evidence="1">Cytoplasm</location>
    </subcellularLocation>
</comment>